<keyword evidence="9" id="KW-1185">Reference proteome</keyword>
<gene>
    <name evidence="8" type="ORF">PENTCL1PPCAC_9947</name>
</gene>
<feature type="region of interest" description="Disordered" evidence="6">
    <location>
        <begin position="769"/>
        <end position="817"/>
    </location>
</feature>
<dbReference type="EMBL" id="BTSX01000003">
    <property type="protein sequence ID" value="GMS87772.1"/>
    <property type="molecule type" value="Genomic_DNA"/>
</dbReference>
<feature type="compositionally biased region" description="Acidic residues" evidence="6">
    <location>
        <begin position="785"/>
        <end position="817"/>
    </location>
</feature>
<dbReference type="InterPro" id="IPR027038">
    <property type="entry name" value="RanGap"/>
</dbReference>
<feature type="non-terminal residue" evidence="8">
    <location>
        <position position="817"/>
    </location>
</feature>
<dbReference type="GO" id="GO:0005096">
    <property type="term" value="F:GTPase activator activity"/>
    <property type="evidence" value="ECO:0007669"/>
    <property type="project" value="UniProtKB-KW"/>
</dbReference>
<organism evidence="8 9">
    <name type="scientific">Pristionchus entomophagus</name>
    <dbReference type="NCBI Taxonomy" id="358040"/>
    <lineage>
        <taxon>Eukaryota</taxon>
        <taxon>Metazoa</taxon>
        <taxon>Ecdysozoa</taxon>
        <taxon>Nematoda</taxon>
        <taxon>Chromadorea</taxon>
        <taxon>Rhabditida</taxon>
        <taxon>Rhabditina</taxon>
        <taxon>Diplogasteromorpha</taxon>
        <taxon>Diplogasteroidea</taxon>
        <taxon>Neodiplogasteridae</taxon>
        <taxon>Pristionchus</taxon>
    </lineage>
</organism>
<evidence type="ECO:0000256" key="1">
    <source>
        <dbReference type="ARBA" id="ARBA00004123"/>
    </source>
</evidence>
<evidence type="ECO:0000256" key="2">
    <source>
        <dbReference type="ARBA" id="ARBA00022468"/>
    </source>
</evidence>
<comment type="subcellular location">
    <subcellularLocation>
        <location evidence="1">Nucleus</location>
    </subcellularLocation>
</comment>
<dbReference type="GO" id="GO:0005634">
    <property type="term" value="C:nucleus"/>
    <property type="evidence" value="ECO:0007669"/>
    <property type="project" value="UniProtKB-SubCell"/>
</dbReference>
<dbReference type="Proteomes" id="UP001432027">
    <property type="component" value="Unassembled WGS sequence"/>
</dbReference>
<keyword evidence="4" id="KW-0677">Repeat</keyword>
<sequence length="817" mass="87269">MLLLCSTTFPLLYTAQGANYVASVMNRSAGGLSFLDRQFRLNSRSEAEELAAEIEACPHLSFLELRGNTIGIEAGQRIAEALQKHPELKYALWSDLFTGRLKDEIPPILRSMCSAMMSVGTTLTELDLSDNAFGPIGAEGIKEFLGSPSAFELKALRLNNNGLGAGGVIIANALLAAHRNAATNGKQFQLKTFVAGRNRLEDPGAKALAKAFKAIGTLEEISIPQNGIRKGGIQALARCLESNPRLRVINFNDNTCTKQGAFAISFSLGDLQQLEVLDLGDCLCRANGTVAILSVLVSKPFPQLREVNLSGNELPSSVVKNVLNSWSKRPTHTKLHVACNGFGGDFVDLAEQIEDRALTGFIDLGSPSDDEGTADEKSESEDEESDEEEKMSRQGSDEEEKGAGDPLAAALAGMSVQQPAATLQPVQQPPAATPAATGPFELSFLDQQQKWESEADAEAVAAALEAHPETTSFVLRGNTLGVGAGERIAQALERCPNMKDCNWSDLFTGRLRSEIPIIVKRLCGAMIFAGVQLRSLDLSDNAFGPIGAESIQEFLESNSAFSLEELRLNNCGLGAGAVTVAKSLLTLHRRAVAAGKKLNLKIIVAGRNRLEIPGALKFAEAIGEIGTLEELTVHQNGIHRPGVIGLAKGVAKNPHMKRLSIADNVGGWEGALEFAQALSNLRELETADFSDCLSKNKGCEALVQAAARLPKLQLLNLSGSELTAKVAAQLVNLWSQGRQDQAVLNISTNNLADSFGNIRELAKELGGKVDVGESDDDCGSLSGSDGEEEEEEEAVDDSTSDGEMNSDDSEDDDEEDE</sequence>
<evidence type="ECO:0000313" key="8">
    <source>
        <dbReference type="EMBL" id="GMS87772.1"/>
    </source>
</evidence>
<keyword evidence="2" id="KW-0343">GTPase activation</keyword>
<dbReference type="FunFam" id="3.80.10.10:FF:000142">
    <property type="entry name" value="Ran GTPase activating protein 1"/>
    <property type="match status" value="2"/>
</dbReference>
<evidence type="ECO:0000256" key="7">
    <source>
        <dbReference type="SAM" id="SignalP"/>
    </source>
</evidence>
<dbReference type="InterPro" id="IPR001611">
    <property type="entry name" value="Leu-rich_rpt"/>
</dbReference>
<dbReference type="GO" id="GO:0006913">
    <property type="term" value="P:nucleocytoplasmic transport"/>
    <property type="evidence" value="ECO:0007669"/>
    <property type="project" value="TreeGrafter"/>
</dbReference>
<evidence type="ECO:0000256" key="6">
    <source>
        <dbReference type="SAM" id="MobiDB-lite"/>
    </source>
</evidence>
<reference evidence="8" key="1">
    <citation type="submission" date="2023-10" db="EMBL/GenBank/DDBJ databases">
        <title>Genome assembly of Pristionchus species.</title>
        <authorList>
            <person name="Yoshida K."/>
            <person name="Sommer R.J."/>
        </authorList>
    </citation>
    <scope>NUCLEOTIDE SEQUENCE</scope>
    <source>
        <strain evidence="8">RS0144</strain>
    </source>
</reference>
<keyword evidence="3" id="KW-0433">Leucine-rich repeat</keyword>
<dbReference type="InterPro" id="IPR032675">
    <property type="entry name" value="LRR_dom_sf"/>
</dbReference>
<dbReference type="PANTHER" id="PTHR24113">
    <property type="entry name" value="RAN GTPASE-ACTIVATING PROTEIN 1"/>
    <property type="match status" value="1"/>
</dbReference>
<accession>A0AAV5SYD4</accession>
<dbReference type="GO" id="GO:0031267">
    <property type="term" value="F:small GTPase binding"/>
    <property type="evidence" value="ECO:0007669"/>
    <property type="project" value="TreeGrafter"/>
</dbReference>
<feature type="region of interest" description="Disordered" evidence="6">
    <location>
        <begin position="360"/>
        <end position="404"/>
    </location>
</feature>
<keyword evidence="7" id="KW-0732">Signal</keyword>
<dbReference type="GO" id="GO:0048471">
    <property type="term" value="C:perinuclear region of cytoplasm"/>
    <property type="evidence" value="ECO:0007669"/>
    <property type="project" value="TreeGrafter"/>
</dbReference>
<dbReference type="SUPFAM" id="SSF52047">
    <property type="entry name" value="RNI-like"/>
    <property type="match status" value="2"/>
</dbReference>
<evidence type="ECO:0000256" key="4">
    <source>
        <dbReference type="ARBA" id="ARBA00022737"/>
    </source>
</evidence>
<dbReference type="SMART" id="SM00368">
    <property type="entry name" value="LRR_RI"/>
    <property type="match status" value="13"/>
</dbReference>
<name>A0AAV5SYD4_9BILA</name>
<keyword evidence="5" id="KW-0539">Nucleus</keyword>
<dbReference type="AlphaFoldDB" id="A0AAV5SYD4"/>
<evidence type="ECO:0000313" key="9">
    <source>
        <dbReference type="Proteomes" id="UP001432027"/>
    </source>
</evidence>
<proteinExistence type="predicted"/>
<feature type="signal peptide" evidence="7">
    <location>
        <begin position="1"/>
        <end position="17"/>
    </location>
</feature>
<protein>
    <submittedName>
        <fullName evidence="8">Uncharacterized protein</fullName>
    </submittedName>
</protein>
<evidence type="ECO:0000256" key="3">
    <source>
        <dbReference type="ARBA" id="ARBA00022614"/>
    </source>
</evidence>
<dbReference type="Gene3D" id="3.80.10.10">
    <property type="entry name" value="Ribonuclease Inhibitor"/>
    <property type="match status" value="2"/>
</dbReference>
<dbReference type="PANTHER" id="PTHR24113:SF12">
    <property type="entry name" value="RAN GTPASE-ACTIVATING PROTEIN 1"/>
    <property type="match status" value="1"/>
</dbReference>
<comment type="caution">
    <text evidence="8">The sequence shown here is derived from an EMBL/GenBank/DDBJ whole genome shotgun (WGS) entry which is preliminary data.</text>
</comment>
<dbReference type="Pfam" id="PF13516">
    <property type="entry name" value="LRR_6"/>
    <property type="match status" value="2"/>
</dbReference>
<dbReference type="CDD" id="cd00116">
    <property type="entry name" value="LRR_RI"/>
    <property type="match status" value="1"/>
</dbReference>
<feature type="chain" id="PRO_5044011531" evidence="7">
    <location>
        <begin position="18"/>
        <end position="817"/>
    </location>
</feature>
<feature type="compositionally biased region" description="Acidic residues" evidence="6">
    <location>
        <begin position="368"/>
        <end position="389"/>
    </location>
</feature>
<evidence type="ECO:0000256" key="5">
    <source>
        <dbReference type="ARBA" id="ARBA00023242"/>
    </source>
</evidence>
<dbReference type="GO" id="GO:0005829">
    <property type="term" value="C:cytosol"/>
    <property type="evidence" value="ECO:0007669"/>
    <property type="project" value="TreeGrafter"/>
</dbReference>